<sequence length="64" mass="6532">MNADFGTGVNRLLLPVGTAYLVYLALQPPPAKWVGLGCLAIVGPLLVGWLAGAVAGVGPWADDD</sequence>
<keyword evidence="1" id="KW-0812">Transmembrane</keyword>
<dbReference type="Proteomes" id="UP001595660">
    <property type="component" value="Unassembled WGS sequence"/>
</dbReference>
<dbReference type="RefSeq" id="WP_232570747.1">
    <property type="nucleotide sequence ID" value="NZ_CP089466.1"/>
</dbReference>
<reference evidence="2 3" key="1">
    <citation type="journal article" date="2019" name="Int. J. Syst. Evol. Microbiol.">
        <title>The Global Catalogue of Microorganisms (GCM) 10K type strain sequencing project: providing services to taxonomists for standard genome sequencing and annotation.</title>
        <authorList>
            <consortium name="The Broad Institute Genomics Platform"/>
            <consortium name="The Broad Institute Genome Sequencing Center for Infectious Disease"/>
            <person name="Wu L."/>
            <person name="Ma J."/>
        </authorList>
    </citation>
    <scope>NUCLEOTIDE SEQUENCE [LARGE SCALE GENOMIC DNA]</scope>
    <source>
        <strain evidence="2 3">CGMCC 1.12562</strain>
    </source>
</reference>
<name>A0ABD5NFY6_9EURY</name>
<evidence type="ECO:0000313" key="3">
    <source>
        <dbReference type="Proteomes" id="UP001595660"/>
    </source>
</evidence>
<comment type="caution">
    <text evidence="2">The sequence shown here is derived from an EMBL/GenBank/DDBJ whole genome shotgun (WGS) entry which is preliminary data.</text>
</comment>
<feature type="transmembrane region" description="Helical" evidence="1">
    <location>
        <begin position="33"/>
        <end position="61"/>
    </location>
</feature>
<keyword evidence="3" id="KW-1185">Reference proteome</keyword>
<keyword evidence="1" id="KW-1133">Transmembrane helix</keyword>
<dbReference type="AlphaFoldDB" id="A0ABD5NFY6"/>
<evidence type="ECO:0000313" key="2">
    <source>
        <dbReference type="EMBL" id="MFC3478136.1"/>
    </source>
</evidence>
<keyword evidence="1" id="KW-0472">Membrane</keyword>
<feature type="transmembrane region" description="Helical" evidence="1">
    <location>
        <begin position="6"/>
        <end position="26"/>
    </location>
</feature>
<dbReference type="EMBL" id="JBHRWN010000002">
    <property type="protein sequence ID" value="MFC3478136.1"/>
    <property type="molecule type" value="Genomic_DNA"/>
</dbReference>
<evidence type="ECO:0000256" key="1">
    <source>
        <dbReference type="SAM" id="Phobius"/>
    </source>
</evidence>
<accession>A0ABD5NFY6</accession>
<proteinExistence type="predicted"/>
<organism evidence="2 3">
    <name type="scientific">Halobacterium litoreum</name>
    <dbReference type="NCBI Taxonomy" id="2039234"/>
    <lineage>
        <taxon>Archaea</taxon>
        <taxon>Methanobacteriati</taxon>
        <taxon>Methanobacteriota</taxon>
        <taxon>Stenosarchaea group</taxon>
        <taxon>Halobacteria</taxon>
        <taxon>Halobacteriales</taxon>
        <taxon>Halobacteriaceae</taxon>
        <taxon>Halobacterium</taxon>
    </lineage>
</organism>
<protein>
    <submittedName>
        <fullName evidence="2">Uncharacterized protein</fullName>
    </submittedName>
</protein>
<dbReference type="GeneID" id="69118862"/>
<gene>
    <name evidence="2" type="ORF">ACFOKC_10415</name>
</gene>